<dbReference type="AlphaFoldDB" id="A0A1T2KUP2"/>
<evidence type="ECO:0000313" key="4">
    <source>
        <dbReference type="Proteomes" id="UP000190896"/>
    </source>
</evidence>
<evidence type="ECO:0000256" key="1">
    <source>
        <dbReference type="SAM" id="Phobius"/>
    </source>
</evidence>
<gene>
    <name evidence="3" type="ORF">BOW51_06705</name>
</gene>
<dbReference type="Pfam" id="PF04773">
    <property type="entry name" value="FecR"/>
    <property type="match status" value="1"/>
</dbReference>
<dbReference type="PANTHER" id="PTHR38731">
    <property type="entry name" value="LIPL45-RELATED LIPOPROTEIN-RELATED"/>
    <property type="match status" value="1"/>
</dbReference>
<dbReference type="EMBL" id="MPRJ01000035">
    <property type="protein sequence ID" value="OOZ36542.1"/>
    <property type="molecule type" value="Genomic_DNA"/>
</dbReference>
<keyword evidence="4" id="KW-1185">Reference proteome</keyword>
<dbReference type="Gene3D" id="2.60.120.1440">
    <property type="match status" value="1"/>
</dbReference>
<feature type="domain" description="FecR protein" evidence="2">
    <location>
        <begin position="71"/>
        <end position="156"/>
    </location>
</feature>
<keyword evidence="1" id="KW-0812">Transmembrane</keyword>
<evidence type="ECO:0000313" key="3">
    <source>
        <dbReference type="EMBL" id="OOZ36542.1"/>
    </source>
</evidence>
<organism evidence="3 4">
    <name type="scientific">Solemya velesiana gill symbiont</name>
    <dbReference type="NCBI Taxonomy" id="1918948"/>
    <lineage>
        <taxon>Bacteria</taxon>
        <taxon>Pseudomonadati</taxon>
        <taxon>Pseudomonadota</taxon>
        <taxon>Gammaproteobacteria</taxon>
        <taxon>sulfur-oxidizing symbionts</taxon>
    </lineage>
</organism>
<proteinExistence type="predicted"/>
<dbReference type="Proteomes" id="UP000190896">
    <property type="component" value="Unassembled WGS sequence"/>
</dbReference>
<comment type="caution">
    <text evidence="3">The sequence shown here is derived from an EMBL/GenBank/DDBJ whole genome shotgun (WGS) entry which is preliminary data.</text>
</comment>
<dbReference type="OrthoDB" id="7028389at2"/>
<dbReference type="InterPro" id="IPR006860">
    <property type="entry name" value="FecR"/>
</dbReference>
<keyword evidence="1" id="KW-0472">Membrane</keyword>
<sequence>MLHANPLGTIIAVGKAVIGASAIIGLLWSPTAWSATEKIGRVLTSMGDFTAVQQNSNVRKLKRRSPVYQQDTLTTGEKSYGQVRFSDGSLFELQANSRFVVEEFRFDKNKPGEDSAAFNLIKGAMRSVTGAIAKENYKVKTAVATIGLRGTHWGLRLCENGECKDKDKDGNPLPDGLYGGVIDGAVIVKTNAGDVVFEAGMFFHVSGPNALPELLPGPPGIIFGGRTTDTGTEGSEFGFYSDAPLPEIPWEGPGVEPDYRSTDQERGYFMDEFLMDDLR</sequence>
<evidence type="ECO:0000259" key="2">
    <source>
        <dbReference type="Pfam" id="PF04773"/>
    </source>
</evidence>
<feature type="transmembrane region" description="Helical" evidence="1">
    <location>
        <begin position="6"/>
        <end position="28"/>
    </location>
</feature>
<dbReference type="RefSeq" id="WP_078487010.1">
    <property type="nucleotide sequence ID" value="NZ_MPRJ01000035.1"/>
</dbReference>
<dbReference type="PANTHER" id="PTHR38731:SF1">
    <property type="entry name" value="FECR PROTEIN DOMAIN-CONTAINING PROTEIN"/>
    <property type="match status" value="1"/>
</dbReference>
<keyword evidence="1" id="KW-1133">Transmembrane helix</keyword>
<protein>
    <recommendedName>
        <fullName evidence="2">FecR protein domain-containing protein</fullName>
    </recommendedName>
</protein>
<accession>A0A1T2KUP2</accession>
<reference evidence="3 4" key="1">
    <citation type="submission" date="2016-11" db="EMBL/GenBank/DDBJ databases">
        <title>Mixed transmission modes and dynamic genome evolution in an obligate animal-bacterial symbiosis.</title>
        <authorList>
            <person name="Russell S.L."/>
            <person name="Corbett-Detig R.B."/>
            <person name="Cavanaugh C.M."/>
        </authorList>
    </citation>
    <scope>NUCLEOTIDE SEQUENCE [LARGE SCALE GENOMIC DNA]</scope>
    <source>
        <strain evidence="3">Se-Cadez</strain>
    </source>
</reference>
<name>A0A1T2KUP2_9GAMM</name>